<evidence type="ECO:0000256" key="11">
    <source>
        <dbReference type="ARBA" id="ARBA00049091"/>
    </source>
</evidence>
<dbReference type="GO" id="GO:0005737">
    <property type="term" value="C:cytoplasm"/>
    <property type="evidence" value="ECO:0007669"/>
    <property type="project" value="TreeGrafter"/>
</dbReference>
<dbReference type="RefSeq" id="WP_184002017.1">
    <property type="nucleotide sequence ID" value="NZ_BAABIF010000004.1"/>
</dbReference>
<evidence type="ECO:0000259" key="13">
    <source>
        <dbReference type="PROSITE" id="PS51352"/>
    </source>
</evidence>
<accession>A0A840YXX6</accession>
<dbReference type="PROSITE" id="PS51352">
    <property type="entry name" value="THIOREDOXIN_2"/>
    <property type="match status" value="1"/>
</dbReference>
<sequence>MRRLALVTAAVTMALATPAFAALKEGAKAPEFTTNGALAGKPFHLNLDTQLKKGPVVLYFFPAAFTSGCNAEAKAFAAAMPKFRAEGATVIGMSADSVAQLTKFSTTHCNSKFPVATASPAVIKEYDVSLGRTIKTPEGVERAITDRTSYVIAPDGTILYSYTAMSPVDHVANTLAAVRKWKASHHS</sequence>
<keyword evidence="6" id="KW-1015">Disulfide bond</keyword>
<evidence type="ECO:0000256" key="2">
    <source>
        <dbReference type="ARBA" id="ARBA00013017"/>
    </source>
</evidence>
<evidence type="ECO:0000256" key="9">
    <source>
        <dbReference type="ARBA" id="ARBA00038489"/>
    </source>
</evidence>
<keyword evidence="15" id="KW-1185">Reference proteome</keyword>
<evidence type="ECO:0000256" key="10">
    <source>
        <dbReference type="ARBA" id="ARBA00042639"/>
    </source>
</evidence>
<evidence type="ECO:0000256" key="5">
    <source>
        <dbReference type="ARBA" id="ARBA00023002"/>
    </source>
</evidence>
<organism evidence="14 15">
    <name type="scientific">Stakelama sediminis</name>
    <dbReference type="NCBI Taxonomy" id="463200"/>
    <lineage>
        <taxon>Bacteria</taxon>
        <taxon>Pseudomonadati</taxon>
        <taxon>Pseudomonadota</taxon>
        <taxon>Alphaproteobacteria</taxon>
        <taxon>Sphingomonadales</taxon>
        <taxon>Sphingomonadaceae</taxon>
        <taxon>Stakelama</taxon>
    </lineage>
</organism>
<evidence type="ECO:0000256" key="7">
    <source>
        <dbReference type="ARBA" id="ARBA00023284"/>
    </source>
</evidence>
<feature type="chain" id="PRO_5032357032" description="thioredoxin-dependent peroxiredoxin" evidence="12">
    <location>
        <begin position="22"/>
        <end position="187"/>
    </location>
</feature>
<dbReference type="SUPFAM" id="SSF52833">
    <property type="entry name" value="Thioredoxin-like"/>
    <property type="match status" value="1"/>
</dbReference>
<dbReference type="InterPro" id="IPR000866">
    <property type="entry name" value="AhpC/TSA"/>
</dbReference>
<dbReference type="EC" id="1.11.1.24" evidence="2"/>
<feature type="signal peptide" evidence="12">
    <location>
        <begin position="1"/>
        <end position="21"/>
    </location>
</feature>
<dbReference type="Proteomes" id="UP000554342">
    <property type="component" value="Unassembled WGS sequence"/>
</dbReference>
<dbReference type="Gene3D" id="3.40.30.10">
    <property type="entry name" value="Glutaredoxin"/>
    <property type="match status" value="1"/>
</dbReference>
<dbReference type="PANTHER" id="PTHR42801:SF4">
    <property type="entry name" value="AHPC_TSA FAMILY PROTEIN"/>
    <property type="match status" value="1"/>
</dbReference>
<evidence type="ECO:0000256" key="8">
    <source>
        <dbReference type="ARBA" id="ARBA00032824"/>
    </source>
</evidence>
<dbReference type="EMBL" id="JACIJI010000001">
    <property type="protein sequence ID" value="MBB5718374.1"/>
    <property type="molecule type" value="Genomic_DNA"/>
</dbReference>
<comment type="similarity">
    <text evidence="9">Belongs to the peroxiredoxin family. BCP/PrxQ subfamily.</text>
</comment>
<dbReference type="CDD" id="cd03017">
    <property type="entry name" value="PRX_BCP"/>
    <property type="match status" value="1"/>
</dbReference>
<proteinExistence type="inferred from homology"/>
<dbReference type="InterPro" id="IPR050924">
    <property type="entry name" value="Peroxiredoxin_BCP/PrxQ"/>
</dbReference>
<dbReference type="GO" id="GO:0034599">
    <property type="term" value="P:cellular response to oxidative stress"/>
    <property type="evidence" value="ECO:0007669"/>
    <property type="project" value="TreeGrafter"/>
</dbReference>
<comment type="catalytic activity">
    <reaction evidence="11">
        <text>a hydroperoxide + [thioredoxin]-dithiol = an alcohol + [thioredoxin]-disulfide + H2O</text>
        <dbReference type="Rhea" id="RHEA:62620"/>
        <dbReference type="Rhea" id="RHEA-COMP:10698"/>
        <dbReference type="Rhea" id="RHEA-COMP:10700"/>
        <dbReference type="ChEBI" id="CHEBI:15377"/>
        <dbReference type="ChEBI" id="CHEBI:29950"/>
        <dbReference type="ChEBI" id="CHEBI:30879"/>
        <dbReference type="ChEBI" id="CHEBI:35924"/>
        <dbReference type="ChEBI" id="CHEBI:50058"/>
        <dbReference type="EC" id="1.11.1.24"/>
    </reaction>
</comment>
<evidence type="ECO:0000256" key="12">
    <source>
        <dbReference type="SAM" id="SignalP"/>
    </source>
</evidence>
<dbReference type="Pfam" id="PF00578">
    <property type="entry name" value="AhpC-TSA"/>
    <property type="match status" value="1"/>
</dbReference>
<evidence type="ECO:0000256" key="6">
    <source>
        <dbReference type="ARBA" id="ARBA00023157"/>
    </source>
</evidence>
<dbReference type="GO" id="GO:0045454">
    <property type="term" value="P:cell redox homeostasis"/>
    <property type="evidence" value="ECO:0007669"/>
    <property type="project" value="TreeGrafter"/>
</dbReference>
<evidence type="ECO:0000256" key="4">
    <source>
        <dbReference type="ARBA" id="ARBA00022862"/>
    </source>
</evidence>
<gene>
    <name evidence="14" type="ORF">FHR23_001281</name>
</gene>
<keyword evidence="7" id="KW-0676">Redox-active center</keyword>
<dbReference type="AlphaFoldDB" id="A0A840YXX6"/>
<evidence type="ECO:0000256" key="3">
    <source>
        <dbReference type="ARBA" id="ARBA00022559"/>
    </source>
</evidence>
<comment type="function">
    <text evidence="1">Thiol-specific peroxidase that catalyzes the reduction of hydrogen peroxide and organic hydroperoxides to water and alcohols, respectively. Plays a role in cell protection against oxidative stress by detoxifying peroxides and as sensor of hydrogen peroxide-mediated signaling events.</text>
</comment>
<keyword evidence="4" id="KW-0049">Antioxidant</keyword>
<keyword evidence="12" id="KW-0732">Signal</keyword>
<dbReference type="GO" id="GO:0008379">
    <property type="term" value="F:thioredoxin peroxidase activity"/>
    <property type="evidence" value="ECO:0007669"/>
    <property type="project" value="TreeGrafter"/>
</dbReference>
<dbReference type="InterPro" id="IPR013766">
    <property type="entry name" value="Thioredoxin_domain"/>
</dbReference>
<dbReference type="InterPro" id="IPR036249">
    <property type="entry name" value="Thioredoxin-like_sf"/>
</dbReference>
<evidence type="ECO:0000256" key="1">
    <source>
        <dbReference type="ARBA" id="ARBA00003330"/>
    </source>
</evidence>
<feature type="domain" description="Thioredoxin" evidence="13">
    <location>
        <begin position="23"/>
        <end position="180"/>
    </location>
</feature>
<name>A0A840YXX6_9SPHN</name>
<protein>
    <recommendedName>
        <fullName evidence="2">thioredoxin-dependent peroxiredoxin</fullName>
        <ecNumber evidence="2">1.11.1.24</ecNumber>
    </recommendedName>
    <alternativeName>
        <fullName evidence="8">Thioredoxin peroxidase</fullName>
    </alternativeName>
    <alternativeName>
        <fullName evidence="10">Thioredoxin-dependent peroxiredoxin Bcp</fullName>
    </alternativeName>
</protein>
<evidence type="ECO:0000313" key="15">
    <source>
        <dbReference type="Proteomes" id="UP000554342"/>
    </source>
</evidence>
<dbReference type="PANTHER" id="PTHR42801">
    <property type="entry name" value="THIOREDOXIN-DEPENDENT PEROXIDE REDUCTASE"/>
    <property type="match status" value="1"/>
</dbReference>
<keyword evidence="5" id="KW-0560">Oxidoreductase</keyword>
<evidence type="ECO:0000313" key="14">
    <source>
        <dbReference type="EMBL" id="MBB5718374.1"/>
    </source>
</evidence>
<comment type="caution">
    <text evidence="14">The sequence shown here is derived from an EMBL/GenBank/DDBJ whole genome shotgun (WGS) entry which is preliminary data.</text>
</comment>
<keyword evidence="3" id="KW-0575">Peroxidase</keyword>
<reference evidence="14 15" key="1">
    <citation type="submission" date="2020-08" db="EMBL/GenBank/DDBJ databases">
        <title>Genomic Encyclopedia of Type Strains, Phase IV (KMG-IV): sequencing the most valuable type-strain genomes for metagenomic binning, comparative biology and taxonomic classification.</title>
        <authorList>
            <person name="Goeker M."/>
        </authorList>
    </citation>
    <scope>NUCLEOTIDE SEQUENCE [LARGE SCALE GENOMIC DNA]</scope>
    <source>
        <strain evidence="14 15">DSM 27203</strain>
    </source>
</reference>